<organism evidence="3 4">
    <name type="scientific">Sinimarinibacterium flocculans</name>
    <dbReference type="NCBI Taxonomy" id="985250"/>
    <lineage>
        <taxon>Bacteria</taxon>
        <taxon>Pseudomonadati</taxon>
        <taxon>Pseudomonadota</taxon>
        <taxon>Gammaproteobacteria</taxon>
        <taxon>Nevskiales</taxon>
        <taxon>Nevskiaceae</taxon>
        <taxon>Sinimarinibacterium</taxon>
    </lineage>
</organism>
<protein>
    <submittedName>
        <fullName evidence="3">Uncharacterized protein DUF4266</fullName>
    </submittedName>
</protein>
<gene>
    <name evidence="3" type="ORF">C8D93_112109</name>
</gene>
<evidence type="ECO:0000256" key="1">
    <source>
        <dbReference type="SAM" id="SignalP"/>
    </source>
</evidence>
<dbReference type="AlphaFoldDB" id="A0A318E1F4"/>
<dbReference type="Pfam" id="PF14086">
    <property type="entry name" value="DUF4266"/>
    <property type="match status" value="1"/>
</dbReference>
<keyword evidence="1" id="KW-0732">Signal</keyword>
<evidence type="ECO:0000259" key="2">
    <source>
        <dbReference type="Pfam" id="PF14086"/>
    </source>
</evidence>
<name>A0A318E1F4_9GAMM</name>
<evidence type="ECO:0000313" key="3">
    <source>
        <dbReference type="EMBL" id="PXV64659.1"/>
    </source>
</evidence>
<proteinExistence type="predicted"/>
<dbReference type="Proteomes" id="UP000248330">
    <property type="component" value="Unassembled WGS sequence"/>
</dbReference>
<dbReference type="InterPro" id="IPR025362">
    <property type="entry name" value="DUF4266"/>
</dbReference>
<feature type="domain" description="DUF4266" evidence="2">
    <location>
        <begin position="26"/>
        <end position="75"/>
    </location>
</feature>
<dbReference type="RefSeq" id="WP_281783387.1">
    <property type="nucleotide sequence ID" value="NZ_CAKZQT010000005.1"/>
</dbReference>
<reference evidence="3 4" key="1">
    <citation type="submission" date="2018-04" db="EMBL/GenBank/DDBJ databases">
        <title>Genomic Encyclopedia of Type Strains, Phase IV (KMG-IV): sequencing the most valuable type-strain genomes for metagenomic binning, comparative biology and taxonomic classification.</title>
        <authorList>
            <person name="Goeker M."/>
        </authorList>
    </citation>
    <scope>NUCLEOTIDE SEQUENCE [LARGE SCALE GENOMIC DNA]</scope>
    <source>
        <strain evidence="3 4">DSM 104150</strain>
    </source>
</reference>
<feature type="signal peptide" evidence="1">
    <location>
        <begin position="1"/>
        <end position="19"/>
    </location>
</feature>
<dbReference type="EMBL" id="QICN01000012">
    <property type="protein sequence ID" value="PXV64659.1"/>
    <property type="molecule type" value="Genomic_DNA"/>
</dbReference>
<evidence type="ECO:0000313" key="4">
    <source>
        <dbReference type="Proteomes" id="UP000248330"/>
    </source>
</evidence>
<accession>A0A318E1F4</accession>
<feature type="chain" id="PRO_5016347782" evidence="1">
    <location>
        <begin position="20"/>
        <end position="75"/>
    </location>
</feature>
<comment type="caution">
    <text evidence="3">The sequence shown here is derived from an EMBL/GenBank/DDBJ whole genome shotgun (WGS) entry which is preliminary data.</text>
</comment>
<sequence>MKRTILGAMTVPLALVCSACVTIEPVQPWQRGDLARAEMAFEPDPVQAAYRRHVEFSKEAASGGATLSGGGCGCN</sequence>
<keyword evidence="4" id="KW-1185">Reference proteome</keyword>